<name>B8BZS5_THAPS</name>
<dbReference type="HOGENOM" id="CLU_428683_0_0_1"/>
<feature type="compositionally biased region" description="Basic and acidic residues" evidence="1">
    <location>
        <begin position="333"/>
        <end position="351"/>
    </location>
</feature>
<feature type="compositionally biased region" description="Low complexity" evidence="1">
    <location>
        <begin position="375"/>
        <end position="392"/>
    </location>
</feature>
<evidence type="ECO:0000313" key="4">
    <source>
        <dbReference type="Proteomes" id="UP000001449"/>
    </source>
</evidence>
<dbReference type="RefSeq" id="XP_002289400.1">
    <property type="nucleotide sequence ID" value="XM_002289364.1"/>
</dbReference>
<dbReference type="KEGG" id="tps:THAPSDRAFT_22336"/>
<protein>
    <recommendedName>
        <fullName evidence="2">J domain-containing protein</fullName>
    </recommendedName>
</protein>
<feature type="region of interest" description="Disordered" evidence="1">
    <location>
        <begin position="180"/>
        <end position="567"/>
    </location>
</feature>
<feature type="domain" description="J" evidence="2">
    <location>
        <begin position="103"/>
        <end position="182"/>
    </location>
</feature>
<reference evidence="3 4" key="2">
    <citation type="journal article" date="2008" name="Nature">
        <title>The Phaeodactylum genome reveals the evolutionary history of diatom genomes.</title>
        <authorList>
            <person name="Bowler C."/>
            <person name="Allen A.E."/>
            <person name="Badger J.H."/>
            <person name="Grimwood J."/>
            <person name="Jabbari K."/>
            <person name="Kuo A."/>
            <person name="Maheswari U."/>
            <person name="Martens C."/>
            <person name="Maumus F."/>
            <person name="Otillar R.P."/>
            <person name="Rayko E."/>
            <person name="Salamov A."/>
            <person name="Vandepoele K."/>
            <person name="Beszteri B."/>
            <person name="Gruber A."/>
            <person name="Heijde M."/>
            <person name="Katinka M."/>
            <person name="Mock T."/>
            <person name="Valentin K."/>
            <person name="Verret F."/>
            <person name="Berges J.A."/>
            <person name="Brownlee C."/>
            <person name="Cadoret J.P."/>
            <person name="Chiovitti A."/>
            <person name="Choi C.J."/>
            <person name="Coesel S."/>
            <person name="De Martino A."/>
            <person name="Detter J.C."/>
            <person name="Durkin C."/>
            <person name="Falciatore A."/>
            <person name="Fournet J."/>
            <person name="Haruta M."/>
            <person name="Huysman M.J."/>
            <person name="Jenkins B.D."/>
            <person name="Jiroutova K."/>
            <person name="Jorgensen R.E."/>
            <person name="Joubert Y."/>
            <person name="Kaplan A."/>
            <person name="Kroger N."/>
            <person name="Kroth P.G."/>
            <person name="La Roche J."/>
            <person name="Lindquist E."/>
            <person name="Lommer M."/>
            <person name="Martin-Jezequel V."/>
            <person name="Lopez P.J."/>
            <person name="Lucas S."/>
            <person name="Mangogna M."/>
            <person name="McGinnis K."/>
            <person name="Medlin L.K."/>
            <person name="Montsant A."/>
            <person name="Oudot-Le Secq M.P."/>
            <person name="Napoli C."/>
            <person name="Obornik M."/>
            <person name="Parker M.S."/>
            <person name="Petit J.L."/>
            <person name="Porcel B.M."/>
            <person name="Poulsen N."/>
            <person name="Robison M."/>
            <person name="Rychlewski L."/>
            <person name="Rynearson T.A."/>
            <person name="Schmutz J."/>
            <person name="Shapiro H."/>
            <person name="Siaut M."/>
            <person name="Stanley M."/>
            <person name="Sussman M.R."/>
            <person name="Taylor A.R."/>
            <person name="Vardi A."/>
            <person name="von Dassow P."/>
            <person name="Vyverman W."/>
            <person name="Willis A."/>
            <person name="Wyrwicz L.S."/>
            <person name="Rokhsar D.S."/>
            <person name="Weissenbach J."/>
            <person name="Armbrust E.V."/>
            <person name="Green B.R."/>
            <person name="Van de Peer Y."/>
            <person name="Grigoriev I.V."/>
        </authorList>
    </citation>
    <scope>NUCLEOTIDE SEQUENCE [LARGE SCALE GENOMIC DNA]</scope>
    <source>
        <strain evidence="3 4">CCMP1335</strain>
    </source>
</reference>
<evidence type="ECO:0000256" key="1">
    <source>
        <dbReference type="SAM" id="MobiDB-lite"/>
    </source>
</evidence>
<gene>
    <name evidence="3" type="ORF">THAPSDRAFT_22336</name>
</gene>
<feature type="compositionally biased region" description="Polar residues" evidence="1">
    <location>
        <begin position="21"/>
        <end position="37"/>
    </location>
</feature>
<feature type="region of interest" description="Disordered" evidence="1">
    <location>
        <begin position="16"/>
        <end position="80"/>
    </location>
</feature>
<feature type="compositionally biased region" description="Basic and acidic residues" evidence="1">
    <location>
        <begin position="540"/>
        <end position="549"/>
    </location>
</feature>
<dbReference type="AlphaFoldDB" id="B8BZS5"/>
<feature type="compositionally biased region" description="Acidic residues" evidence="1">
    <location>
        <begin position="322"/>
        <end position="332"/>
    </location>
</feature>
<dbReference type="Proteomes" id="UP000001449">
    <property type="component" value="Chromosome 4"/>
</dbReference>
<sequence length="639" mass="70314">MSSSSSEAWKAIGVLQKKATSKLTRSRSSIPAATATTGKPPLNRSAARSPSPIPPPPPLPLSSRSRSSPAQTQPDPPIITDTVNSSIDTMEQISNLYGPNANLYTDVLRVEPTSTQSEIREAFFCLRYDIYQKLSNEPTTDPNSKALSDEERKAVEARMDAITSAFRILADVNKRKQYDASLMQGDNDQEHGAPESDEAGFPVADASPKSSSRSSRLAAARNRSVFRRHAASNNKAAEEDEEPPRPRGPSPINVPGGMNRATPRVVAETVTGGMSSVHRSQNTKKQQEVAPVFSPKGDSPSWAQFDSTIPKQQQPTTVDASSPEDIEDDDDGKNDSNETDKAVHSSYEEHLPVGVNNLNMREQMLYKNQMRLHSQQKQQYQQQPSSQRVQSQRPRKIAASHDSEGNRADWLVGSSKSEKNAMSPTGVEGLDSTTMFNEEANERKVTIVEDEDEDNTTRASQQDEDRTYDDDATNYDDDTNYDDTTMGDTLEDTTIGDSSWASYDDDGTSVGDTMQGRYKPSHKNGNKPEPILRSSSNAGAKDKSTDGARRVTIHSHRGKGGNGEDTDFTEMACPFPSLTDIQEEVTGTYKDAKAAFDQVLHAFVISPDDIDRMADKIRDAKVELAENYQKQVKERQLVV</sequence>
<feature type="compositionally biased region" description="Low complexity" evidence="1">
    <location>
        <begin position="61"/>
        <end position="70"/>
    </location>
</feature>
<dbReference type="eggNOG" id="KOG0544">
    <property type="taxonomic scope" value="Eukaryota"/>
</dbReference>
<feature type="compositionally biased region" description="Polar residues" evidence="1">
    <location>
        <begin position="272"/>
        <end position="284"/>
    </location>
</feature>
<dbReference type="InterPro" id="IPR036869">
    <property type="entry name" value="J_dom_sf"/>
</dbReference>
<dbReference type="PROSITE" id="PS50076">
    <property type="entry name" value="DNAJ_2"/>
    <property type="match status" value="1"/>
</dbReference>
<dbReference type="InParanoid" id="B8BZS5"/>
<dbReference type="SUPFAM" id="SSF46565">
    <property type="entry name" value="Chaperone J-domain"/>
    <property type="match status" value="1"/>
</dbReference>
<accession>B8BZS5</accession>
<evidence type="ECO:0000313" key="3">
    <source>
        <dbReference type="EMBL" id="EED92937.1"/>
    </source>
</evidence>
<keyword evidence="4" id="KW-1185">Reference proteome</keyword>
<dbReference type="InterPro" id="IPR001623">
    <property type="entry name" value="DnaJ_domain"/>
</dbReference>
<reference evidence="3 4" key="1">
    <citation type="journal article" date="2004" name="Science">
        <title>The genome of the diatom Thalassiosira pseudonana: ecology, evolution, and metabolism.</title>
        <authorList>
            <person name="Armbrust E.V."/>
            <person name="Berges J.A."/>
            <person name="Bowler C."/>
            <person name="Green B.R."/>
            <person name="Martinez D."/>
            <person name="Putnam N.H."/>
            <person name="Zhou S."/>
            <person name="Allen A.E."/>
            <person name="Apt K.E."/>
            <person name="Bechner M."/>
            <person name="Brzezinski M.A."/>
            <person name="Chaal B.K."/>
            <person name="Chiovitti A."/>
            <person name="Davis A.K."/>
            <person name="Demarest M.S."/>
            <person name="Detter J.C."/>
            <person name="Glavina T."/>
            <person name="Goodstein D."/>
            <person name="Hadi M.Z."/>
            <person name="Hellsten U."/>
            <person name="Hildebrand M."/>
            <person name="Jenkins B.D."/>
            <person name="Jurka J."/>
            <person name="Kapitonov V.V."/>
            <person name="Kroger N."/>
            <person name="Lau W.W."/>
            <person name="Lane T.W."/>
            <person name="Larimer F.W."/>
            <person name="Lippmeier J.C."/>
            <person name="Lucas S."/>
            <person name="Medina M."/>
            <person name="Montsant A."/>
            <person name="Obornik M."/>
            <person name="Parker M.S."/>
            <person name="Palenik B."/>
            <person name="Pazour G.J."/>
            <person name="Richardson P.M."/>
            <person name="Rynearson T.A."/>
            <person name="Saito M.A."/>
            <person name="Schwartz D.C."/>
            <person name="Thamatrakoln K."/>
            <person name="Valentin K."/>
            <person name="Vardi A."/>
            <person name="Wilkerson F.P."/>
            <person name="Rokhsar D.S."/>
        </authorList>
    </citation>
    <scope>NUCLEOTIDE SEQUENCE [LARGE SCALE GENOMIC DNA]</scope>
    <source>
        <strain evidence="3 4">CCMP1335</strain>
    </source>
</reference>
<dbReference type="EMBL" id="CM000641">
    <property type="protein sequence ID" value="EED92937.1"/>
    <property type="molecule type" value="Genomic_DNA"/>
</dbReference>
<feature type="compositionally biased region" description="Polar residues" evidence="1">
    <location>
        <begin position="301"/>
        <end position="318"/>
    </location>
</feature>
<feature type="compositionally biased region" description="Pro residues" evidence="1">
    <location>
        <begin position="51"/>
        <end position="60"/>
    </location>
</feature>
<feature type="compositionally biased region" description="Acidic residues" evidence="1">
    <location>
        <begin position="466"/>
        <end position="481"/>
    </location>
</feature>
<dbReference type="OMA" id="TIHSHRG"/>
<dbReference type="Gene3D" id="1.10.287.110">
    <property type="entry name" value="DnaJ domain"/>
    <property type="match status" value="1"/>
</dbReference>
<evidence type="ECO:0000259" key="2">
    <source>
        <dbReference type="PROSITE" id="PS50076"/>
    </source>
</evidence>
<feature type="compositionally biased region" description="Low complexity" evidence="1">
    <location>
        <begin position="206"/>
        <end position="223"/>
    </location>
</feature>
<dbReference type="PaxDb" id="35128-Thaps22336"/>
<dbReference type="GeneID" id="7448838"/>
<organism evidence="3 4">
    <name type="scientific">Thalassiosira pseudonana</name>
    <name type="common">Marine diatom</name>
    <name type="synonym">Cyclotella nana</name>
    <dbReference type="NCBI Taxonomy" id="35128"/>
    <lineage>
        <taxon>Eukaryota</taxon>
        <taxon>Sar</taxon>
        <taxon>Stramenopiles</taxon>
        <taxon>Ochrophyta</taxon>
        <taxon>Bacillariophyta</taxon>
        <taxon>Coscinodiscophyceae</taxon>
        <taxon>Thalassiosirophycidae</taxon>
        <taxon>Thalassiosirales</taxon>
        <taxon>Thalassiosiraceae</taxon>
        <taxon>Thalassiosira</taxon>
    </lineage>
</organism>
<proteinExistence type="predicted"/>